<gene>
    <name evidence="1" type="ORF">M9Y10_043413</name>
</gene>
<name>A0ABR2JZL9_9EUKA</name>
<dbReference type="EMBL" id="JAPFFF010000008">
    <property type="protein sequence ID" value="KAK8884305.1"/>
    <property type="molecule type" value="Genomic_DNA"/>
</dbReference>
<sequence>MPVIFPYEYSQILRHSSDDSTLDIKVCPRNLFWLTVSPNSISLYYCKDNKFLARYLLTNEQNQKFGFFTQATWVSNTQFAVLFNAGFIFLFSLAESFIKLENIFDSNQSSTRLSLSSFSDYVVCGDDNGCITFLSTDMKKNEEITIQVADFPIKQIIFNDYHTNNINGNYAIILSAEGSSFYFPIDISMLHTPNYHFTMKCLSQIQSSSICISRKNISAVFEMNNNIFVTDVSKPDTADSKQNSFRFKARSASRGIVSFADDLTLFVVYNNGFITLWNFVIRVQHTFKFPDLQNSNCMAISNSYAYLSNETGIFVIPLFSLCYSEFPLLKGPNSVIEFRPIKNGAIPVKYDLSAFNESVVSVTADDSEMYVAVALETKIILITRSNSSLIQEEKLHLIPKFVQFHGKFLSIVEFDSFHYFLKFVSINNNYEIVSTYELPTSPSGMSADNNGCVVYFSRRLSIFENFKFLQNVELESSPIHCCICSNAKKVIVLLQSCVLQLVDYNDEVIRISTISEEVSDFFYDNNFSMIFVMKGIRVKFCSLANLKLVPFCECADTAIGIISSCSAILFLTTNKFNPTINYFFDYSIVSEMQNPDAAANTMLPMRKANFFPNLIRQISVFALREKMGKNLVIFLSHFPEQFKFCLSSALRSVESPERQGVFESLGSASEIFANFAGLSINSTRSGIIMFNEKADVPESDSKNASILLPVVMEEEGPNIAFPATFYILKKFHYEIEYIESLFRFLDPLVSPPEMLEDGKVSAVGMIMTVKDYTELKRRLSETIEFCLIDLLLKFKPHLIIPFAFSAQVPIDHFFKKHRSMDLKSNLVTVMDKVAPLLTEGKATKQDLKTFADEALRFQWEVWPVALFILAGETKKARQILNQHHELKDVLSKSQWVNLL</sequence>
<dbReference type="Proteomes" id="UP001470230">
    <property type="component" value="Unassembled WGS sequence"/>
</dbReference>
<dbReference type="SUPFAM" id="SSF50969">
    <property type="entry name" value="YVTN repeat-like/Quinoprotein amine dehydrogenase"/>
    <property type="match status" value="1"/>
</dbReference>
<dbReference type="SUPFAM" id="SSF69322">
    <property type="entry name" value="Tricorn protease domain 2"/>
    <property type="match status" value="1"/>
</dbReference>
<comment type="caution">
    <text evidence="1">The sequence shown here is derived from an EMBL/GenBank/DDBJ whole genome shotgun (WGS) entry which is preliminary data.</text>
</comment>
<evidence type="ECO:0008006" key="3">
    <source>
        <dbReference type="Google" id="ProtNLM"/>
    </source>
</evidence>
<keyword evidence="2" id="KW-1185">Reference proteome</keyword>
<protein>
    <recommendedName>
        <fullName evidence="3">Nucleoporin Nup133/Nup155-like N-terminal domain-containing protein</fullName>
    </recommendedName>
</protein>
<evidence type="ECO:0000313" key="1">
    <source>
        <dbReference type="EMBL" id="KAK8884305.1"/>
    </source>
</evidence>
<organism evidence="1 2">
    <name type="scientific">Tritrichomonas musculus</name>
    <dbReference type="NCBI Taxonomy" id="1915356"/>
    <lineage>
        <taxon>Eukaryota</taxon>
        <taxon>Metamonada</taxon>
        <taxon>Parabasalia</taxon>
        <taxon>Tritrichomonadida</taxon>
        <taxon>Tritrichomonadidae</taxon>
        <taxon>Tritrichomonas</taxon>
    </lineage>
</organism>
<reference evidence="1 2" key="1">
    <citation type="submission" date="2024-04" db="EMBL/GenBank/DDBJ databases">
        <title>Tritrichomonas musculus Genome.</title>
        <authorList>
            <person name="Alves-Ferreira E."/>
            <person name="Grigg M."/>
            <person name="Lorenzi H."/>
            <person name="Galac M."/>
        </authorList>
    </citation>
    <scope>NUCLEOTIDE SEQUENCE [LARGE SCALE GENOMIC DNA]</scope>
    <source>
        <strain evidence="1 2">EAF2021</strain>
    </source>
</reference>
<evidence type="ECO:0000313" key="2">
    <source>
        <dbReference type="Proteomes" id="UP001470230"/>
    </source>
</evidence>
<dbReference type="InterPro" id="IPR011044">
    <property type="entry name" value="Quino_amine_DH_bsu"/>
</dbReference>
<accession>A0ABR2JZL9</accession>
<proteinExistence type="predicted"/>